<proteinExistence type="predicted"/>
<dbReference type="RefSeq" id="XP_014171007.1">
    <property type="nucleotide sequence ID" value="XM_014315532.1"/>
</dbReference>
<protein>
    <submittedName>
        <fullName evidence="2">Uncharacterized protein</fullName>
    </submittedName>
</protein>
<dbReference type="EMBL" id="GL629794">
    <property type="protein sequence ID" value="EFX01525.1"/>
    <property type="molecule type" value="Genomic_DNA"/>
</dbReference>
<evidence type="ECO:0000313" key="2">
    <source>
        <dbReference type="EMBL" id="EFX01525.1"/>
    </source>
</evidence>
<name>F0XMM2_GROCL</name>
<dbReference type="AlphaFoldDB" id="F0XMM2"/>
<dbReference type="InParanoid" id="F0XMM2"/>
<gene>
    <name evidence="2" type="ORF">CMQ_6467</name>
</gene>
<evidence type="ECO:0000256" key="1">
    <source>
        <dbReference type="SAM" id="MobiDB-lite"/>
    </source>
</evidence>
<evidence type="ECO:0000313" key="3">
    <source>
        <dbReference type="Proteomes" id="UP000007796"/>
    </source>
</evidence>
<organism evidence="3">
    <name type="scientific">Grosmannia clavigera (strain kw1407 / UAMH 11150)</name>
    <name type="common">Blue stain fungus</name>
    <name type="synonym">Graphiocladiella clavigera</name>
    <dbReference type="NCBI Taxonomy" id="655863"/>
    <lineage>
        <taxon>Eukaryota</taxon>
        <taxon>Fungi</taxon>
        <taxon>Dikarya</taxon>
        <taxon>Ascomycota</taxon>
        <taxon>Pezizomycotina</taxon>
        <taxon>Sordariomycetes</taxon>
        <taxon>Sordariomycetidae</taxon>
        <taxon>Ophiostomatales</taxon>
        <taxon>Ophiostomataceae</taxon>
        <taxon>Leptographium</taxon>
    </lineage>
</organism>
<sequence length="75" mass="8114">MAGEDHHGIQAAKTKTKREAATNMSRQFPHSSCPNAAILSSDISVTTQSVSVNATCYRRLFFLEAGLSALTPRPH</sequence>
<keyword evidence="3" id="KW-1185">Reference proteome</keyword>
<dbReference type="GeneID" id="25979903"/>
<reference evidence="2 3" key="1">
    <citation type="journal article" date="2011" name="Proc. Natl. Acad. Sci. U.S.A.">
        <title>Genome and transcriptome analyses of the mountain pine beetle-fungal symbiont Grosmannia clavigera, a lodgepole pine pathogen.</title>
        <authorList>
            <person name="DiGuistini S."/>
            <person name="Wang Y."/>
            <person name="Liao N.Y."/>
            <person name="Taylor G."/>
            <person name="Tanguay P."/>
            <person name="Feau N."/>
            <person name="Henrissat B."/>
            <person name="Chan S.K."/>
            <person name="Hesse-Orce U."/>
            <person name="Alamouti S.M."/>
            <person name="Tsui C.K.M."/>
            <person name="Docking R.T."/>
            <person name="Levasseur A."/>
            <person name="Haridas S."/>
            <person name="Robertson G."/>
            <person name="Birol I."/>
            <person name="Holt R.A."/>
            <person name="Marra M.A."/>
            <person name="Hamelin R.C."/>
            <person name="Hirst M."/>
            <person name="Jones S.J.M."/>
            <person name="Bohlmann J."/>
            <person name="Breuil C."/>
        </authorList>
    </citation>
    <scope>NUCLEOTIDE SEQUENCE [LARGE SCALE GENOMIC DNA]</scope>
    <source>
        <strain evidence="3">kw1407 / UAMH 11150</strain>
    </source>
</reference>
<dbReference type="HOGENOM" id="CLU_2671303_0_0_1"/>
<dbReference type="Proteomes" id="UP000007796">
    <property type="component" value="Unassembled WGS sequence"/>
</dbReference>
<feature type="region of interest" description="Disordered" evidence="1">
    <location>
        <begin position="1"/>
        <end position="29"/>
    </location>
</feature>
<accession>F0XMM2</accession>